<keyword evidence="3" id="KW-0274">FAD</keyword>
<dbReference type="PRINTS" id="PR00420">
    <property type="entry name" value="RNGMNOXGNASE"/>
</dbReference>
<dbReference type="SUPFAM" id="SSF54373">
    <property type="entry name" value="FAD-linked reductases, C-terminal domain"/>
    <property type="match status" value="1"/>
</dbReference>
<sequence length="375" mass="40933">MLRIGICGGGVGGLVAAIALLKQGHDVTVFERARQFGRIGADINLTPNAVHALDGLGIGAALRETAARPQYRISRTWDTGEETSRLEMQGGRYDTPQLTIHRADLITALSTALPEGVLRLGSSIEAVEHLDQGASVTLADGGKETFDLVIGADGIHSEVRRTLFGEDDPKYTGLVSYRAVFPRERAVDIPNLDSFTKWWGETADHQLVVFPLLRGEEVFVFATTPQDAWSEEGWTLPGDIDELRGIYADFHPEARAILDCCTEVTRSALHVREPMDCWSKGHITILGDAAHPMVPFMAQGATMAIEDGVVLALALADTDVDGVPAALARYENARRDRTARVQRGSLANEWLKKPENADWVYAYKAWNVFADDVAA</sequence>
<keyword evidence="8" id="KW-1185">Reference proteome</keyword>
<dbReference type="RefSeq" id="WP_119397762.1">
    <property type="nucleotide sequence ID" value="NZ_QWJJ01000003.1"/>
</dbReference>
<evidence type="ECO:0000313" key="8">
    <source>
        <dbReference type="Proteomes" id="UP000265848"/>
    </source>
</evidence>
<gene>
    <name evidence="7" type="ORF">DL237_04040</name>
</gene>
<dbReference type="InterPro" id="IPR050493">
    <property type="entry name" value="FAD-dep_Monooxygenase_BioMet"/>
</dbReference>
<proteinExistence type="predicted"/>
<evidence type="ECO:0000313" key="7">
    <source>
        <dbReference type="EMBL" id="RII39882.1"/>
    </source>
</evidence>
<dbReference type="Pfam" id="PF01494">
    <property type="entry name" value="FAD_binding_3"/>
    <property type="match status" value="1"/>
</dbReference>
<dbReference type="SUPFAM" id="SSF51905">
    <property type="entry name" value="FAD/NAD(P)-binding domain"/>
    <property type="match status" value="1"/>
</dbReference>
<evidence type="ECO:0000256" key="2">
    <source>
        <dbReference type="ARBA" id="ARBA00022630"/>
    </source>
</evidence>
<protein>
    <submittedName>
        <fullName evidence="7">Salicylate hydroxylase</fullName>
    </submittedName>
</protein>
<keyword evidence="5" id="KW-0503">Monooxygenase</keyword>
<evidence type="ECO:0000256" key="3">
    <source>
        <dbReference type="ARBA" id="ARBA00022827"/>
    </source>
</evidence>
<dbReference type="GO" id="GO:0004497">
    <property type="term" value="F:monooxygenase activity"/>
    <property type="evidence" value="ECO:0007669"/>
    <property type="project" value="UniProtKB-KW"/>
</dbReference>
<feature type="domain" description="FAD-binding" evidence="6">
    <location>
        <begin position="4"/>
        <end position="343"/>
    </location>
</feature>
<organism evidence="7 8">
    <name type="scientific">Pseudooceanicola sediminis</name>
    <dbReference type="NCBI Taxonomy" id="2211117"/>
    <lineage>
        <taxon>Bacteria</taxon>
        <taxon>Pseudomonadati</taxon>
        <taxon>Pseudomonadota</taxon>
        <taxon>Alphaproteobacteria</taxon>
        <taxon>Rhodobacterales</taxon>
        <taxon>Paracoccaceae</taxon>
        <taxon>Pseudooceanicola</taxon>
    </lineage>
</organism>
<evidence type="ECO:0000259" key="6">
    <source>
        <dbReference type="Pfam" id="PF01494"/>
    </source>
</evidence>
<dbReference type="Gene3D" id="3.50.50.60">
    <property type="entry name" value="FAD/NAD(P)-binding domain"/>
    <property type="match status" value="1"/>
</dbReference>
<dbReference type="PANTHER" id="PTHR13789">
    <property type="entry name" value="MONOOXYGENASE"/>
    <property type="match status" value="1"/>
</dbReference>
<dbReference type="PANTHER" id="PTHR13789:SF318">
    <property type="entry name" value="GERANYLGERANYL DIPHOSPHATE REDUCTASE"/>
    <property type="match status" value="1"/>
</dbReference>
<evidence type="ECO:0000256" key="5">
    <source>
        <dbReference type="ARBA" id="ARBA00023033"/>
    </source>
</evidence>
<accession>A0A399J7B8</accession>
<dbReference type="OrthoDB" id="4230779at2"/>
<keyword evidence="2" id="KW-0285">Flavoprotein</keyword>
<dbReference type="AlphaFoldDB" id="A0A399J7B8"/>
<dbReference type="InterPro" id="IPR036188">
    <property type="entry name" value="FAD/NAD-bd_sf"/>
</dbReference>
<keyword evidence="4" id="KW-0560">Oxidoreductase</keyword>
<dbReference type="EMBL" id="QWJJ01000003">
    <property type="protein sequence ID" value="RII39882.1"/>
    <property type="molecule type" value="Genomic_DNA"/>
</dbReference>
<dbReference type="GO" id="GO:0071949">
    <property type="term" value="F:FAD binding"/>
    <property type="evidence" value="ECO:0007669"/>
    <property type="project" value="InterPro"/>
</dbReference>
<dbReference type="Proteomes" id="UP000265848">
    <property type="component" value="Unassembled WGS sequence"/>
</dbReference>
<comment type="caution">
    <text evidence="7">The sequence shown here is derived from an EMBL/GenBank/DDBJ whole genome shotgun (WGS) entry which is preliminary data.</text>
</comment>
<name>A0A399J7B8_9RHOB</name>
<reference evidence="7 8" key="1">
    <citation type="submission" date="2018-08" db="EMBL/GenBank/DDBJ databases">
        <title>Pseudooceanicola sediminis CY03 in the family Rhodobacteracea.</title>
        <authorList>
            <person name="Zhang Y.-J."/>
        </authorList>
    </citation>
    <scope>NUCLEOTIDE SEQUENCE [LARGE SCALE GENOMIC DNA]</scope>
    <source>
        <strain evidence="7 8">CY03</strain>
    </source>
</reference>
<comment type="cofactor">
    <cofactor evidence="1">
        <name>FAD</name>
        <dbReference type="ChEBI" id="CHEBI:57692"/>
    </cofactor>
</comment>
<evidence type="ECO:0000256" key="4">
    <source>
        <dbReference type="ARBA" id="ARBA00023002"/>
    </source>
</evidence>
<dbReference type="InterPro" id="IPR002938">
    <property type="entry name" value="FAD-bd"/>
</dbReference>
<evidence type="ECO:0000256" key="1">
    <source>
        <dbReference type="ARBA" id="ARBA00001974"/>
    </source>
</evidence>